<evidence type="ECO:0000313" key="4">
    <source>
        <dbReference type="EMBL" id="APF41883.1"/>
    </source>
</evidence>
<dbReference type="InterPro" id="IPR042099">
    <property type="entry name" value="ANL_N_sf"/>
</dbReference>
<protein>
    <submittedName>
        <fullName evidence="4">Amino acid adenylation protein</fullName>
    </submittedName>
</protein>
<dbReference type="SUPFAM" id="SSF56801">
    <property type="entry name" value="Acetyl-CoA synthetase-like"/>
    <property type="match status" value="1"/>
</dbReference>
<dbReference type="PANTHER" id="PTHR45527:SF1">
    <property type="entry name" value="FATTY ACID SYNTHASE"/>
    <property type="match status" value="1"/>
</dbReference>
<feature type="transmembrane region" description="Helical" evidence="1">
    <location>
        <begin position="1090"/>
        <end position="1112"/>
    </location>
</feature>
<name>A0A1L2ZR23_9MICC</name>
<accession>A0A1L2ZR23</accession>
<dbReference type="STRING" id="556325.BHE16_09510"/>
<dbReference type="PANTHER" id="PTHR45527">
    <property type="entry name" value="NONRIBOSOMAL PEPTIDE SYNTHETASE"/>
    <property type="match status" value="1"/>
</dbReference>
<dbReference type="InterPro" id="IPR020845">
    <property type="entry name" value="AMP-binding_CS"/>
</dbReference>
<feature type="domain" description="Carrier" evidence="3">
    <location>
        <begin position="510"/>
        <end position="573"/>
    </location>
</feature>
<dbReference type="SUPFAM" id="SSF51161">
    <property type="entry name" value="Trimeric LpxA-like enzymes"/>
    <property type="match status" value="3"/>
</dbReference>
<dbReference type="SUPFAM" id="SSF47336">
    <property type="entry name" value="ACP-like"/>
    <property type="match status" value="1"/>
</dbReference>
<feature type="transmembrane region" description="Helical" evidence="1">
    <location>
        <begin position="848"/>
        <end position="873"/>
    </location>
</feature>
<dbReference type="InterPro" id="IPR001451">
    <property type="entry name" value="Hexapep"/>
</dbReference>
<dbReference type="CDD" id="cd05930">
    <property type="entry name" value="A_NRPS"/>
    <property type="match status" value="1"/>
</dbReference>
<keyword evidence="1" id="KW-0472">Membrane</keyword>
<gene>
    <name evidence="4" type="ORF">BHE16_09510</name>
</gene>
<dbReference type="NCBIfam" id="TIGR02353">
    <property type="entry name" value="NRPS_term_dom"/>
    <property type="match status" value="1"/>
</dbReference>
<dbReference type="Pfam" id="PF00501">
    <property type="entry name" value="AMP-binding"/>
    <property type="match status" value="1"/>
</dbReference>
<dbReference type="EMBL" id="CP018135">
    <property type="protein sequence ID" value="APF41883.1"/>
    <property type="molecule type" value="Genomic_DNA"/>
</dbReference>
<sequence length="1312" mass="143628">MPLSGDHSELAIYALEEPLPERTLSDILMDTIGNHPSAGALEGIDGTFTYAQLAAHLDHHVERLWDAGVGRGDRVGIRVPSGTTDLYTAILATILAGAAYVPVDWDDPDERADTVFSEANVAAVLGENLEITKRIAGHHNADRQPPTLDDDAWIIFTSGTTGKPKGVAITHRAAGALVDTEADFYLSHEPLNTTDRVMAGLSVAFDASCEEMWLAWRHGSTLVAAERDVVRSGEDLGYWIRDKRITAISTVPTLAAIWPAQAMERVRLLIFGGEACPPDLIERLSVPGREVWNTYGPTEATVIATAALLQPGDIVRIGRPIRGWELTVVGPEGVPVRWGETGELVIGGIGLGRYLDAEKDVEKYAPLPALGWNRAYRTGDHVVADRQGLLFAGRIDDQIKIGGRRLELGEIDDGITRLPGVLVGAAAKQTTNSGTDVLIGYFVSETGEKLDHQPLRERLAQTLPGGIVPSLFQLDEMPLKTSGKVDRKALPWPLPVGEAGYSPEIDASLEWLRDEWGCLLGPVPLGPDSDFFANGGSSVLVARLLSVVRGRFPDASIAGMYQHSTLESMGAYLQGLSANSTANRERQERPEPQSPTAWSGVYQSVFLLFLYVVTGLRYVCASLAMVWLLGFLFRAGWVPNVPWYIGLTPWLLLFTLPARMVWTAVAVRFFNSFVKPGVHHRGSWVHLCLWSAERLLTFQKLDVVYGTPFNATLHRMFGNKVGRDAVLYNAPPIAGLARFGDDVSVEVEADLSGYWVDGDKVHLDHVILGDNVRVGARSIASPGATVERDAEIEAGSHIHGVVPAGELWGGSPFHQKGIAGRSWPLEKLDETRTVPQWGSAKYRMASSLAILFVGAIPILSIIPGGTIIMSLLIDQQFYEPVFVALAWYVPVFTLLTALTWLAVIVCTIRILAGDIAPGYFAVRSRSGLSSWMTWALLQRSLVQAYPIYASWLTPAYLRLLGAKVGKNVEISTIETIPHLTRLDDGCFIADHASLTSTRMRRGWLHIGTTVIGERSFVGNSAMVGPDRDLPPDTLLAVLSEAPEKPAKGTTWIGKTATEIPRARVEADTQTTYNPSKTLRTRRILVEMCRLIPLALTSWVDLLMIFGLTWVYMHGDSPLDGLLDAALIAPLYALAGAAILTLIPLVLKWTLIGYYPVGDRPLFSSFVWRGELVDVFVEQLAVPHFLRHALGSPLFNAYQRLMGVKIGRGAWVETWWLPEFDLVNIGERATINRGTVLQTHLFQDRVMSMERVFVHDGATLGPNSFMLPGSEIEARSTVGPASLVLRQEVIPPDGYWAGNPAQRLNEKEVTHHG</sequence>
<dbReference type="Pfam" id="PF14602">
    <property type="entry name" value="Hexapep_2"/>
    <property type="match status" value="1"/>
</dbReference>
<feature type="transmembrane region" description="Helical" evidence="1">
    <location>
        <begin position="1124"/>
        <end position="1146"/>
    </location>
</feature>
<dbReference type="GO" id="GO:0044550">
    <property type="term" value="P:secondary metabolite biosynthetic process"/>
    <property type="evidence" value="ECO:0007669"/>
    <property type="project" value="TreeGrafter"/>
</dbReference>
<evidence type="ECO:0000259" key="3">
    <source>
        <dbReference type="Pfam" id="PF00550"/>
    </source>
</evidence>
<evidence type="ECO:0000313" key="5">
    <source>
        <dbReference type="Proteomes" id="UP000183530"/>
    </source>
</evidence>
<dbReference type="Gene3D" id="2.160.10.10">
    <property type="entry name" value="Hexapeptide repeat proteins"/>
    <property type="match status" value="3"/>
</dbReference>
<dbReference type="Pfam" id="PF00550">
    <property type="entry name" value="PP-binding"/>
    <property type="match status" value="1"/>
</dbReference>
<evidence type="ECO:0000256" key="1">
    <source>
        <dbReference type="SAM" id="Phobius"/>
    </source>
</evidence>
<feature type="transmembrane region" description="Helical" evidence="1">
    <location>
        <begin position="596"/>
        <end position="613"/>
    </location>
</feature>
<dbReference type="GO" id="GO:0031177">
    <property type="term" value="F:phosphopantetheine binding"/>
    <property type="evidence" value="ECO:0007669"/>
    <property type="project" value="TreeGrafter"/>
</dbReference>
<dbReference type="InterPro" id="IPR012728">
    <property type="entry name" value="Pls/PosA_C"/>
</dbReference>
<dbReference type="Gene3D" id="3.40.50.12780">
    <property type="entry name" value="N-terminal domain of ligase-like"/>
    <property type="match status" value="1"/>
</dbReference>
<dbReference type="InterPro" id="IPR000873">
    <property type="entry name" value="AMP-dep_synth/lig_dom"/>
</dbReference>
<feature type="domain" description="AMP-dependent synthetase/ligase" evidence="2">
    <location>
        <begin position="34"/>
        <end position="351"/>
    </location>
</feature>
<dbReference type="PROSITE" id="PS00455">
    <property type="entry name" value="AMP_BINDING"/>
    <property type="match status" value="1"/>
</dbReference>
<dbReference type="Gene3D" id="3.30.300.30">
    <property type="match status" value="1"/>
</dbReference>
<dbReference type="OrthoDB" id="2472181at2"/>
<dbReference type="Proteomes" id="UP000183530">
    <property type="component" value="Chromosome"/>
</dbReference>
<dbReference type="Gene3D" id="1.10.1200.10">
    <property type="entry name" value="ACP-like"/>
    <property type="match status" value="1"/>
</dbReference>
<keyword evidence="1" id="KW-0812">Transmembrane</keyword>
<feature type="transmembrane region" description="Helical" evidence="1">
    <location>
        <begin position="618"/>
        <end position="637"/>
    </location>
</feature>
<dbReference type="GO" id="GO:0005737">
    <property type="term" value="C:cytoplasm"/>
    <property type="evidence" value="ECO:0007669"/>
    <property type="project" value="TreeGrafter"/>
</dbReference>
<dbReference type="InterPro" id="IPR011004">
    <property type="entry name" value="Trimer_LpxA-like_sf"/>
</dbReference>
<feature type="transmembrane region" description="Helical" evidence="1">
    <location>
        <begin position="643"/>
        <end position="662"/>
    </location>
</feature>
<dbReference type="InterPro" id="IPR036736">
    <property type="entry name" value="ACP-like_sf"/>
</dbReference>
<reference evidence="4 5" key="1">
    <citation type="submission" date="2016-11" db="EMBL/GenBank/DDBJ databases">
        <title>Genome sequencing of Zhihengliuella aestuarii B18 antagonistic to Plasmodiophora brassicae.</title>
        <authorList>
            <person name="Luo Y."/>
        </authorList>
    </citation>
    <scope>NUCLEOTIDE SEQUENCE [LARGE SCALE GENOMIC DNA]</scope>
    <source>
        <strain evidence="4 5">B18</strain>
    </source>
</reference>
<organism evidence="4 5">
    <name type="scientific">Neomicrococcus aestuarii</name>
    <dbReference type="NCBI Taxonomy" id="556325"/>
    <lineage>
        <taxon>Bacteria</taxon>
        <taxon>Bacillati</taxon>
        <taxon>Actinomycetota</taxon>
        <taxon>Actinomycetes</taxon>
        <taxon>Micrococcales</taxon>
        <taxon>Micrococcaceae</taxon>
        <taxon>Neomicrococcus</taxon>
    </lineage>
</organism>
<dbReference type="GO" id="GO:0043041">
    <property type="term" value="P:amino acid activation for nonribosomal peptide biosynthetic process"/>
    <property type="evidence" value="ECO:0007669"/>
    <property type="project" value="TreeGrafter"/>
</dbReference>
<keyword evidence="5" id="KW-1185">Reference proteome</keyword>
<dbReference type="InterPro" id="IPR009081">
    <property type="entry name" value="PP-bd_ACP"/>
</dbReference>
<dbReference type="KEGG" id="nae:BHE16_09510"/>
<feature type="transmembrane region" description="Helical" evidence="1">
    <location>
        <begin position="885"/>
        <end position="911"/>
    </location>
</feature>
<dbReference type="InterPro" id="IPR045851">
    <property type="entry name" value="AMP-bd_C_sf"/>
</dbReference>
<proteinExistence type="predicted"/>
<keyword evidence="1" id="KW-1133">Transmembrane helix</keyword>
<evidence type="ECO:0000259" key="2">
    <source>
        <dbReference type="Pfam" id="PF00501"/>
    </source>
</evidence>